<protein>
    <recommendedName>
        <fullName evidence="4">Hint domain-containing protein</fullName>
    </recommendedName>
</protein>
<keyword evidence="1" id="KW-0175">Coiled coil</keyword>
<reference evidence="6" key="1">
    <citation type="journal article" date="2019" name="Int. J. Syst. Evol. Microbiol.">
        <title>The Global Catalogue of Microorganisms (GCM) 10K type strain sequencing project: providing services to taxonomists for standard genome sequencing and annotation.</title>
        <authorList>
            <consortium name="The Broad Institute Genomics Platform"/>
            <consortium name="The Broad Institute Genome Sequencing Center for Infectious Disease"/>
            <person name="Wu L."/>
            <person name="Ma J."/>
        </authorList>
    </citation>
    <scope>NUCLEOTIDE SEQUENCE [LARGE SCALE GENOMIC DNA]</scope>
    <source>
        <strain evidence="6">JCM 15933</strain>
    </source>
</reference>
<feature type="region of interest" description="Disordered" evidence="2">
    <location>
        <begin position="322"/>
        <end position="355"/>
    </location>
</feature>
<accession>A0ABP4MV44</accession>
<keyword evidence="3" id="KW-0812">Transmembrane</keyword>
<gene>
    <name evidence="5" type="ORF">GCM10009827_083860</name>
</gene>
<feature type="coiled-coil region" evidence="1">
    <location>
        <begin position="108"/>
        <end position="200"/>
    </location>
</feature>
<dbReference type="EMBL" id="BAAAQD010000021">
    <property type="protein sequence ID" value="GAA1550421.1"/>
    <property type="molecule type" value="Genomic_DNA"/>
</dbReference>
<dbReference type="SMART" id="SM00306">
    <property type="entry name" value="HintN"/>
    <property type="match status" value="1"/>
</dbReference>
<keyword evidence="3" id="KW-1133">Transmembrane helix</keyword>
<name>A0ABP4MV44_9ACTN</name>
<evidence type="ECO:0000313" key="5">
    <source>
        <dbReference type="EMBL" id="GAA1550421.1"/>
    </source>
</evidence>
<dbReference type="InterPro" id="IPR036844">
    <property type="entry name" value="Hint_dom_sf"/>
</dbReference>
<dbReference type="InterPro" id="IPR003587">
    <property type="entry name" value="Hint_dom_N"/>
</dbReference>
<dbReference type="Proteomes" id="UP001501470">
    <property type="component" value="Unassembled WGS sequence"/>
</dbReference>
<dbReference type="PANTHER" id="PTHR45615">
    <property type="entry name" value="MYOSIN HEAVY CHAIN, NON-MUSCLE"/>
    <property type="match status" value="1"/>
</dbReference>
<feature type="transmembrane region" description="Helical" evidence="3">
    <location>
        <begin position="216"/>
        <end position="238"/>
    </location>
</feature>
<evidence type="ECO:0000313" key="6">
    <source>
        <dbReference type="Proteomes" id="UP001501470"/>
    </source>
</evidence>
<dbReference type="Gene3D" id="2.170.16.10">
    <property type="entry name" value="Hedgehog/Intein (Hint) domain"/>
    <property type="match status" value="1"/>
</dbReference>
<comment type="caution">
    <text evidence="5">The sequence shown here is derived from an EMBL/GenBank/DDBJ whole genome shotgun (WGS) entry which is preliminary data.</text>
</comment>
<feature type="coiled-coil region" evidence="1">
    <location>
        <begin position="391"/>
        <end position="446"/>
    </location>
</feature>
<dbReference type="PANTHER" id="PTHR45615:SF40">
    <property type="entry name" value="MYOSIN HEAVY CHAIN, NON-MUSCLE"/>
    <property type="match status" value="1"/>
</dbReference>
<evidence type="ECO:0000259" key="4">
    <source>
        <dbReference type="SMART" id="SM00306"/>
    </source>
</evidence>
<feature type="coiled-coil region" evidence="1">
    <location>
        <begin position="861"/>
        <end position="921"/>
    </location>
</feature>
<sequence>MAASGGSASGGVSAGSVYVDVHPRTTGFWAAFVAQTTPGATAAGNTLGAAFGAAMAARIRAAVNGSLSGLTSNAARHGAALGNRFGGTFATTAEQRIRAALRALPEYRVNIYARATDAERKMRELRDQLERLSTKRIGIDITETQAREEVARLRAELDRLAATASSPRVRVDTGRASIELALLEQQLERLDGRRAGAEVDVDTDRARIGVNRLTDAILTIGPAAVPAAAAAAAAIGGIGAAAVIAAPSVGVLALAFGGIGGAVTALANAQREQQKTGNTAVQQQKSLASSSDQVRSAVASLANTRANAADQQRRSLQQIADAERAVTRAQEAATRAQESLNDAREEERRSQEDTAQALKRNAVDQAKAATQVADLQRQLASFGGENTANALAEAQEQAEELAITGRRLTADQERDRKTGIDGSKRVLEAQRQLAEAQQKVTDAVRAEGEARLQAASQARQAAFQIAQGQAAIAAAQRAAGAALSATASTAGSALDKLDEELQTLPLSGQRFARFIFSLKPDLDRLRESASDGLLPGAEAGIRRLLPYMDDLTDYVGELGAELGRTADRAGRALTSPFWSRFFTLVGNEGVPTLRGLVTVTGNVAVGVAGMVQAFIPFERSMGRGLIGLTERFANFSQGMSTNKGFQEFIRYASVEGPRVVATIGELIRVGVRVGQAYAPVGSIVLGVLRGVASALNAIPLPVLTGLVVGITAYRSAALLAAGAQAVLNSGLVTGIARMITFGSVTTTTMTTAGAIPNTVTGATRAINAMSGAIGGPFVLALTGAIAAIGYFVSANQQAKNAIDTNARALGDIGDEYKRTGKVSAESIASMVQQNPKLRDLTNILKEQNLTVEDLGKSYENNAALQNRIAEAARARAAADRAAFEATVGTKQGGKFGDQELLKRSERSKELAESLAKSYEDARLKADVYTAAVERGAEATKSSNNTFEDATPAVRKLGDAYKILADSTSSAADKARALKDAEDLLFGSARAADEAAEAQAKALINTNKVLEVRDNLTGKGAKTLDLNTEAGQRLRDSLKDQLAAINATFRARVADGESIESATKKHDEEVEALKKNATQHGINKAAVQNLIDIYGKVPPSKSTDVTISGIDATKAQLDELLVYQTALREGISLATARGRLHPDVASPGGRGGSRGSLLAEGGPVVGPGTGTSDSVPAMERRTGAPFMLSNGEFVQPTASVDYYGQGFMEALRRRQVPRNAVRGYAAGGLVQQFLTEHYPFPTTTNMTRIPTRAEVAAVVQPPWPSSPGAQRGDSGVWRSVLALIKSGPGGGTFGNAYRPGDPLWHGCVPMDTVVLTRRGWVPFEDVQVGEDETVGYNPATGRSEWTRIVGMHHYQDAELWTITAGDWTAEVTPGHRWLTDTGLVETRDFTNGTRVRLATPLADDVTGVGLVDGDVRVDGVQRAGARQAEVFCPTTTLGTWTARQGSRVFLTGNSGRAVDWMGFNQDALAQYLAAHRPLELIHRTKTRDYAYTRGVNKGSFNNALMEAHRNHIHIALAKGGLVDSLPFGVFDSGGTLAPGLNLAYNGLGRPEVLRREDQPTGPVHVDAEVRVFLGTREITDVVRVEVDSSLRRVARDIQTGTRV</sequence>
<feature type="transmembrane region" description="Helical" evidence="3">
    <location>
        <begin position="773"/>
        <end position="792"/>
    </location>
</feature>
<proteinExistence type="predicted"/>
<dbReference type="SUPFAM" id="SSF51294">
    <property type="entry name" value="Hedgehog/intein (Hint) domain"/>
    <property type="match status" value="1"/>
</dbReference>
<feature type="domain" description="Hint" evidence="4">
    <location>
        <begin position="1304"/>
        <end position="1398"/>
    </location>
</feature>
<keyword evidence="6" id="KW-1185">Reference proteome</keyword>
<evidence type="ECO:0000256" key="1">
    <source>
        <dbReference type="SAM" id="Coils"/>
    </source>
</evidence>
<feature type="compositionally biased region" description="Basic and acidic residues" evidence="2">
    <location>
        <begin position="341"/>
        <end position="352"/>
    </location>
</feature>
<keyword evidence="3" id="KW-0472">Membrane</keyword>
<dbReference type="RefSeq" id="WP_344509267.1">
    <property type="nucleotide sequence ID" value="NZ_BAAAQD010000021.1"/>
</dbReference>
<organism evidence="5 6">
    <name type="scientific">Dactylosporangium maewongense</name>
    <dbReference type="NCBI Taxonomy" id="634393"/>
    <lineage>
        <taxon>Bacteria</taxon>
        <taxon>Bacillati</taxon>
        <taxon>Actinomycetota</taxon>
        <taxon>Actinomycetes</taxon>
        <taxon>Micromonosporales</taxon>
        <taxon>Micromonosporaceae</taxon>
        <taxon>Dactylosporangium</taxon>
    </lineage>
</organism>
<feature type="region of interest" description="Disordered" evidence="2">
    <location>
        <begin position="1141"/>
        <end position="1174"/>
    </location>
</feature>
<evidence type="ECO:0000256" key="2">
    <source>
        <dbReference type="SAM" id="MobiDB-lite"/>
    </source>
</evidence>
<evidence type="ECO:0000256" key="3">
    <source>
        <dbReference type="SAM" id="Phobius"/>
    </source>
</evidence>
<dbReference type="CDD" id="cd00081">
    <property type="entry name" value="Hint"/>
    <property type="match status" value="1"/>
</dbReference>
<feature type="transmembrane region" description="Helical" evidence="3">
    <location>
        <begin position="244"/>
        <end position="267"/>
    </location>
</feature>